<evidence type="ECO:0000256" key="4">
    <source>
        <dbReference type="ARBA" id="ARBA00022692"/>
    </source>
</evidence>
<evidence type="ECO:0000256" key="3">
    <source>
        <dbReference type="ARBA" id="ARBA00022614"/>
    </source>
</evidence>
<dbReference type="EMBL" id="FN649117">
    <property type="protein sequence ID" value="CBJ27959.1"/>
    <property type="molecule type" value="Genomic_DNA"/>
</dbReference>
<dbReference type="Gene3D" id="3.80.10.10">
    <property type="entry name" value="Ribonuclease Inhibitor"/>
    <property type="match status" value="3"/>
</dbReference>
<dbReference type="EMBL" id="FN649758">
    <property type="protein sequence ID" value="CBJ27959.1"/>
    <property type="molecule type" value="Genomic_DNA"/>
</dbReference>
<keyword evidence="9" id="KW-0175">Coiled coil</keyword>
<dbReference type="InterPro" id="IPR055414">
    <property type="entry name" value="LRR_R13L4/SHOC2-like"/>
</dbReference>
<dbReference type="Pfam" id="PF23598">
    <property type="entry name" value="LRR_14"/>
    <property type="match status" value="1"/>
</dbReference>
<dbReference type="OrthoDB" id="2021138at2759"/>
<keyword evidence="5" id="KW-0677">Repeat</keyword>
<sequence length="703" mass="76720">MVQADRKILALLYHSTGGPAWSRSHNWNTKADISSWRGVKVNSKGRVVQLDLSNNKLEGVIPKELGNLRALTSLDLRSNELKEHIPKQLGSLTALEHLDLSRNQLGGSIPTTLGALSKLKTVQLHANKLTGNIPKSLGALRKLQELSLYNNELSGPIPKELGALTELQKLDLYRNNLSGPIPPEFGYITALVSMILFQNNLTGGIPKQLGNITGLHTLEIHRNQLSGNIPSELGALRNLESLWLCDNQLSGPVPASLGQLTNLQRIELDNNRIVGGPMSGESLGLWMARLRRQETARHGKKETTMDTISSPIPGARQAGSNGQGSRRRGVQTHGGQGHASKGACLTPGFESVLHHHQNGCMQCIPRWQRRRQSLGSYKQDRGYEHAGFAAEALKAGDNNIQTRRVIKMTDLAPDAVECCSVAKLLGLRLTDYLSDETITTSYDGRGGPVHSAAGFGEGAGIGACEWSQSNGGLPDCASDEDFMEWFAEEAASCVPNNTGKSTPEEKTGRRLGKRHIRMILAAVERGCLQGTHAIEEKVEQLLKVVVPEAGAKPVSNSNAQERSFEQHPAAPAPSHDGGLDLHAEFAAMQAKLEALEIENGKLTRKVSTMEKSIPKPQGEPSDEVDVGGGQALAFKRKVKKTQEEVWQEMAESAAASGQRPVTQDQLRRFAEVQDERHREHDANFSWVQGALGALKKKNRKWRR</sequence>
<proteinExistence type="predicted"/>
<feature type="compositionally biased region" description="Basic and acidic residues" evidence="10">
    <location>
        <begin position="295"/>
        <end position="304"/>
    </location>
</feature>
<evidence type="ECO:0000256" key="2">
    <source>
        <dbReference type="ARBA" id="ARBA00022475"/>
    </source>
</evidence>
<keyword evidence="3" id="KW-0433">Leucine-rich repeat</keyword>
<evidence type="ECO:0000256" key="9">
    <source>
        <dbReference type="SAM" id="Coils"/>
    </source>
</evidence>
<dbReference type="PANTHER" id="PTHR48004:SF59">
    <property type="entry name" value="LEUCINE-RICH REPEAT-CONTAINING N-TERMINAL PLANT-TYPE DOMAIN-CONTAINING PROTEIN"/>
    <property type="match status" value="1"/>
</dbReference>
<feature type="domain" description="Disease resistance R13L4/SHOC-2-like LRR" evidence="11">
    <location>
        <begin position="46"/>
        <end position="173"/>
    </location>
</feature>
<dbReference type="FunFam" id="3.80.10.10:FF:000383">
    <property type="entry name" value="Leucine-rich repeat receptor protein kinase EMS1"/>
    <property type="match status" value="2"/>
</dbReference>
<evidence type="ECO:0000256" key="1">
    <source>
        <dbReference type="ARBA" id="ARBA00004251"/>
    </source>
</evidence>
<name>D7G8A7_ECTSI</name>
<dbReference type="PRINTS" id="PR00019">
    <property type="entry name" value="LEURICHRPT"/>
</dbReference>
<dbReference type="AlphaFoldDB" id="D7G8A7"/>
<dbReference type="eggNOG" id="ENOG502S8MQ">
    <property type="taxonomic scope" value="Eukaryota"/>
</dbReference>
<dbReference type="InterPro" id="IPR052941">
    <property type="entry name" value="StomDev_PlantInt_Reg"/>
</dbReference>
<evidence type="ECO:0000256" key="8">
    <source>
        <dbReference type="ARBA" id="ARBA00023180"/>
    </source>
</evidence>
<gene>
    <name evidence="12" type="ORF">Esi_0088_0028</name>
</gene>
<keyword evidence="8" id="KW-0325">Glycoprotein</keyword>
<keyword evidence="7" id="KW-0472">Membrane</keyword>
<dbReference type="InterPro" id="IPR001611">
    <property type="entry name" value="Leu-rich_rpt"/>
</dbReference>
<accession>D7G8A7</accession>
<evidence type="ECO:0000256" key="10">
    <source>
        <dbReference type="SAM" id="MobiDB-lite"/>
    </source>
</evidence>
<evidence type="ECO:0000259" key="11">
    <source>
        <dbReference type="Pfam" id="PF23598"/>
    </source>
</evidence>
<dbReference type="FunFam" id="3.80.10.10:FF:000356">
    <property type="entry name" value="LRR receptor-like serine/threonine-protein kinase"/>
    <property type="match status" value="1"/>
</dbReference>
<keyword evidence="6" id="KW-1133">Transmembrane helix</keyword>
<evidence type="ECO:0000313" key="12">
    <source>
        <dbReference type="EMBL" id="CBJ27959.1"/>
    </source>
</evidence>
<feature type="coiled-coil region" evidence="9">
    <location>
        <begin position="585"/>
        <end position="612"/>
    </location>
</feature>
<organism evidence="12 13">
    <name type="scientific">Ectocarpus siliculosus</name>
    <name type="common">Brown alga</name>
    <name type="synonym">Conferva siliculosa</name>
    <dbReference type="NCBI Taxonomy" id="2880"/>
    <lineage>
        <taxon>Eukaryota</taxon>
        <taxon>Sar</taxon>
        <taxon>Stramenopiles</taxon>
        <taxon>Ochrophyta</taxon>
        <taxon>PX clade</taxon>
        <taxon>Phaeophyceae</taxon>
        <taxon>Ectocarpales</taxon>
        <taxon>Ectocarpaceae</taxon>
        <taxon>Ectocarpus</taxon>
    </lineage>
</organism>
<keyword evidence="4" id="KW-0812">Transmembrane</keyword>
<evidence type="ECO:0000256" key="6">
    <source>
        <dbReference type="ARBA" id="ARBA00022989"/>
    </source>
</evidence>
<reference evidence="12 13" key="1">
    <citation type="journal article" date="2010" name="Nature">
        <title>The Ectocarpus genome and the independent evolution of multicellularity in brown algae.</title>
        <authorList>
            <person name="Cock J.M."/>
            <person name="Sterck L."/>
            <person name="Rouze P."/>
            <person name="Scornet D."/>
            <person name="Allen A.E."/>
            <person name="Amoutzias G."/>
            <person name="Anthouard V."/>
            <person name="Artiguenave F."/>
            <person name="Aury J.M."/>
            <person name="Badger J.H."/>
            <person name="Beszteri B."/>
            <person name="Billiau K."/>
            <person name="Bonnet E."/>
            <person name="Bothwell J.H."/>
            <person name="Bowler C."/>
            <person name="Boyen C."/>
            <person name="Brownlee C."/>
            <person name="Carrano C.J."/>
            <person name="Charrier B."/>
            <person name="Cho G.Y."/>
            <person name="Coelho S.M."/>
            <person name="Collen J."/>
            <person name="Corre E."/>
            <person name="Da Silva C."/>
            <person name="Delage L."/>
            <person name="Delaroque N."/>
            <person name="Dittami S.M."/>
            <person name="Doulbeau S."/>
            <person name="Elias M."/>
            <person name="Farnham G."/>
            <person name="Gachon C.M."/>
            <person name="Gschloessl B."/>
            <person name="Heesch S."/>
            <person name="Jabbari K."/>
            <person name="Jubin C."/>
            <person name="Kawai H."/>
            <person name="Kimura K."/>
            <person name="Kloareg B."/>
            <person name="Kupper F.C."/>
            <person name="Lang D."/>
            <person name="Le Bail A."/>
            <person name="Leblanc C."/>
            <person name="Lerouge P."/>
            <person name="Lohr M."/>
            <person name="Lopez P.J."/>
            <person name="Martens C."/>
            <person name="Maumus F."/>
            <person name="Michel G."/>
            <person name="Miranda-Saavedra D."/>
            <person name="Morales J."/>
            <person name="Moreau H."/>
            <person name="Motomura T."/>
            <person name="Nagasato C."/>
            <person name="Napoli C.A."/>
            <person name="Nelson D.R."/>
            <person name="Nyvall-Collen P."/>
            <person name="Peters A.F."/>
            <person name="Pommier C."/>
            <person name="Potin P."/>
            <person name="Poulain J."/>
            <person name="Quesneville H."/>
            <person name="Read B."/>
            <person name="Rensing S.A."/>
            <person name="Ritter A."/>
            <person name="Rousvoal S."/>
            <person name="Samanta M."/>
            <person name="Samson G."/>
            <person name="Schroeder D.C."/>
            <person name="Segurens B."/>
            <person name="Strittmatter M."/>
            <person name="Tonon T."/>
            <person name="Tregear J.W."/>
            <person name="Valentin K."/>
            <person name="von Dassow P."/>
            <person name="Yamagishi T."/>
            <person name="Van de Peer Y."/>
            <person name="Wincker P."/>
        </authorList>
    </citation>
    <scope>NUCLEOTIDE SEQUENCE [LARGE SCALE GENOMIC DNA]</scope>
    <source>
        <strain evidence="13">Ec32 / CCAP1310/4</strain>
    </source>
</reference>
<dbReference type="SMART" id="SM00369">
    <property type="entry name" value="LRR_TYP"/>
    <property type="match status" value="4"/>
</dbReference>
<evidence type="ECO:0000313" key="13">
    <source>
        <dbReference type="Proteomes" id="UP000002630"/>
    </source>
</evidence>
<dbReference type="GO" id="GO:0005886">
    <property type="term" value="C:plasma membrane"/>
    <property type="evidence" value="ECO:0007669"/>
    <property type="project" value="UniProtKB-SubCell"/>
</dbReference>
<dbReference type="InParanoid" id="D7G8A7"/>
<comment type="subcellular location">
    <subcellularLocation>
        <location evidence="1">Cell membrane</location>
        <topology evidence="1">Single-pass type I membrane protein</topology>
    </subcellularLocation>
</comment>
<evidence type="ECO:0000256" key="7">
    <source>
        <dbReference type="ARBA" id="ARBA00023136"/>
    </source>
</evidence>
<feature type="region of interest" description="Disordered" evidence="10">
    <location>
        <begin position="553"/>
        <end position="578"/>
    </location>
</feature>
<dbReference type="Proteomes" id="UP000002630">
    <property type="component" value="Linkage Group LG33"/>
</dbReference>
<feature type="region of interest" description="Disordered" evidence="10">
    <location>
        <begin position="295"/>
        <end position="341"/>
    </location>
</feature>
<keyword evidence="13" id="KW-1185">Reference proteome</keyword>
<dbReference type="PANTHER" id="PTHR48004">
    <property type="entry name" value="OS01G0149700 PROTEIN"/>
    <property type="match status" value="1"/>
</dbReference>
<dbReference type="SUPFAM" id="SSF52058">
    <property type="entry name" value="L domain-like"/>
    <property type="match status" value="1"/>
</dbReference>
<evidence type="ECO:0000256" key="5">
    <source>
        <dbReference type="ARBA" id="ARBA00022737"/>
    </source>
</evidence>
<protein>
    <submittedName>
        <fullName evidence="12">Leucine rich repeat protein</fullName>
    </submittedName>
</protein>
<dbReference type="InterPro" id="IPR032675">
    <property type="entry name" value="LRR_dom_sf"/>
</dbReference>
<dbReference type="Pfam" id="PF00560">
    <property type="entry name" value="LRR_1"/>
    <property type="match status" value="2"/>
</dbReference>
<keyword evidence="2" id="KW-1003">Cell membrane</keyword>
<dbReference type="InterPro" id="IPR003591">
    <property type="entry name" value="Leu-rich_rpt_typical-subtyp"/>
</dbReference>